<dbReference type="AlphaFoldDB" id="A0A512IMS1"/>
<dbReference type="PANTHER" id="PTHR42993">
    <property type="entry name" value="MAOC-LIKE DEHYDRATASE DOMAIN-CONTAINING PROTEIN"/>
    <property type="match status" value="1"/>
</dbReference>
<keyword evidence="3" id="KW-1185">Reference proteome</keyword>
<dbReference type="EMBL" id="BJZT01000013">
    <property type="protein sequence ID" value="GEO98958.1"/>
    <property type="molecule type" value="Genomic_DNA"/>
</dbReference>
<dbReference type="Proteomes" id="UP000321258">
    <property type="component" value="Unassembled WGS sequence"/>
</dbReference>
<dbReference type="CDD" id="cd03450">
    <property type="entry name" value="NodN"/>
    <property type="match status" value="1"/>
</dbReference>
<evidence type="ECO:0000313" key="2">
    <source>
        <dbReference type="EMBL" id="GEO98958.1"/>
    </source>
</evidence>
<name>A0A512IMS1_9HYPH</name>
<reference evidence="2 3" key="1">
    <citation type="submission" date="2019-07" db="EMBL/GenBank/DDBJ databases">
        <title>Whole genome shotgun sequence of Methylobacterium haplocladii NBRC 107714.</title>
        <authorList>
            <person name="Hosoyama A."/>
            <person name="Uohara A."/>
            <person name="Ohji S."/>
            <person name="Ichikawa N."/>
        </authorList>
    </citation>
    <scope>NUCLEOTIDE SEQUENCE [LARGE SCALE GENOMIC DNA]</scope>
    <source>
        <strain evidence="2 3">NBRC 107714</strain>
    </source>
</reference>
<dbReference type="SUPFAM" id="SSF54637">
    <property type="entry name" value="Thioesterase/thiol ester dehydrase-isomerase"/>
    <property type="match status" value="1"/>
</dbReference>
<sequence length="200" mass="20452">MTAAHESIATAGAPDGTGPMSIGQTAFLAALRLRVGSQIGASDWAMVDQERIDRFAAATGDHQFVHVDPVRAAAETPYGGTVAHGYLTLAMLGGALGEVLPVHPCVRAVLNLGADKVRFLAPVRAGARIRGVFILNGVGALPENKAALRLAATVEVTEAGAEAARPALSAELTLMLVFSGDADAAEAAARGDPQTAHVQL</sequence>
<dbReference type="Pfam" id="PF01575">
    <property type="entry name" value="MaoC_dehydratas"/>
    <property type="match status" value="1"/>
</dbReference>
<dbReference type="InterPro" id="IPR029069">
    <property type="entry name" value="HotDog_dom_sf"/>
</dbReference>
<organism evidence="2 3">
    <name type="scientific">Methylobacterium haplocladii</name>
    <dbReference type="NCBI Taxonomy" id="1176176"/>
    <lineage>
        <taxon>Bacteria</taxon>
        <taxon>Pseudomonadati</taxon>
        <taxon>Pseudomonadota</taxon>
        <taxon>Alphaproteobacteria</taxon>
        <taxon>Hyphomicrobiales</taxon>
        <taxon>Methylobacteriaceae</taxon>
        <taxon>Methylobacterium</taxon>
    </lineage>
</organism>
<protein>
    <submittedName>
        <fullName evidence="2">Dehydratase</fullName>
    </submittedName>
</protein>
<proteinExistence type="predicted"/>
<evidence type="ECO:0000313" key="3">
    <source>
        <dbReference type="Proteomes" id="UP000321258"/>
    </source>
</evidence>
<comment type="caution">
    <text evidence="2">The sequence shown here is derived from an EMBL/GenBank/DDBJ whole genome shotgun (WGS) entry which is preliminary data.</text>
</comment>
<dbReference type="InterPro" id="IPR002539">
    <property type="entry name" value="MaoC-like_dom"/>
</dbReference>
<gene>
    <name evidence="2" type="ORF">MHA02_13460</name>
</gene>
<dbReference type="PANTHER" id="PTHR42993:SF1">
    <property type="entry name" value="MAOC-LIKE DEHYDRATASE DOMAIN-CONTAINING PROTEIN"/>
    <property type="match status" value="1"/>
</dbReference>
<dbReference type="InterPro" id="IPR039375">
    <property type="entry name" value="NodN-like"/>
</dbReference>
<accession>A0A512IMS1</accession>
<feature type="domain" description="MaoC-like" evidence="1">
    <location>
        <begin position="35"/>
        <end position="140"/>
    </location>
</feature>
<evidence type="ECO:0000259" key="1">
    <source>
        <dbReference type="Pfam" id="PF01575"/>
    </source>
</evidence>
<dbReference type="Gene3D" id="3.10.129.10">
    <property type="entry name" value="Hotdog Thioesterase"/>
    <property type="match status" value="1"/>
</dbReference>